<protein>
    <submittedName>
        <fullName evidence="2">Uncharacterized protein</fullName>
    </submittedName>
</protein>
<dbReference type="EMBL" id="CAJNJA010059967">
    <property type="protein sequence ID" value="CAE7869195.1"/>
    <property type="molecule type" value="Genomic_DNA"/>
</dbReference>
<accession>A0A813AM24</accession>
<proteinExistence type="predicted"/>
<dbReference type="OrthoDB" id="10505801at2759"/>
<name>A0A813AM24_9DINO</name>
<keyword evidence="3" id="KW-1185">Reference proteome</keyword>
<organism evidence="2 3">
    <name type="scientific">Symbiodinium necroappetens</name>
    <dbReference type="NCBI Taxonomy" id="1628268"/>
    <lineage>
        <taxon>Eukaryota</taxon>
        <taxon>Sar</taxon>
        <taxon>Alveolata</taxon>
        <taxon>Dinophyceae</taxon>
        <taxon>Suessiales</taxon>
        <taxon>Symbiodiniaceae</taxon>
        <taxon>Symbiodinium</taxon>
    </lineage>
</organism>
<evidence type="ECO:0000313" key="2">
    <source>
        <dbReference type="EMBL" id="CAE7869195.1"/>
    </source>
</evidence>
<evidence type="ECO:0000313" key="3">
    <source>
        <dbReference type="Proteomes" id="UP000601435"/>
    </source>
</evidence>
<feature type="non-terminal residue" evidence="2">
    <location>
        <position position="1"/>
    </location>
</feature>
<comment type="caution">
    <text evidence="2">The sequence shown here is derived from an EMBL/GenBank/DDBJ whole genome shotgun (WGS) entry which is preliminary data.</text>
</comment>
<dbReference type="Proteomes" id="UP000601435">
    <property type="component" value="Unassembled WGS sequence"/>
</dbReference>
<evidence type="ECO:0000256" key="1">
    <source>
        <dbReference type="SAM" id="MobiDB-lite"/>
    </source>
</evidence>
<sequence>VGAYHIHRREGFGLDASKVARASWQEGGKRYLEIDAEQDDMLQQLFQEPILAENGFSMSMDPALNFQRVVECLDAVTRRQGPIHDKKRWCAWSFNADGFQKKYSSTLLLVMWSSIEEGKNPFFVEKKDEEGKKGDFDRILELCVKEPGSARQRSTSSHDMSGIRPGSGG</sequence>
<reference evidence="2" key="1">
    <citation type="submission" date="2021-02" db="EMBL/GenBank/DDBJ databases">
        <authorList>
            <person name="Dougan E. K."/>
            <person name="Rhodes N."/>
            <person name="Thang M."/>
            <person name="Chan C."/>
        </authorList>
    </citation>
    <scope>NUCLEOTIDE SEQUENCE</scope>
</reference>
<dbReference type="AlphaFoldDB" id="A0A813AM24"/>
<feature type="region of interest" description="Disordered" evidence="1">
    <location>
        <begin position="147"/>
        <end position="169"/>
    </location>
</feature>
<gene>
    <name evidence="2" type="ORF">SNEC2469_LOCUS28001</name>
</gene>